<proteinExistence type="predicted"/>
<sequence>MASSPHPRSIAKFLATARKTLAAPRSQRPSPLCLVVGNEAADLDSFCSAFLYAYLRSHTPPHFTLHIPLVNLPRPDLALRNDVDGAFATAAVSRDNLLSLSDLPMSENDKKVGSGLDPHDTRWILVDHNELTGPLAARFANRVVGCVDHHVDECVVPADTGSEPRLIRVCGSAATLVVEHCRETWDYIATHWIGPEGEDKKVTDDRPGLPSQLARLVLGPILVDTQALKARSKVTPADEEIAALTEAQIRSDQGGEAYDRIAWYEELCQLKEDLTGFSYRDALRKDYKEWAAPSPIDDNPDGAGVIRLGISTIPKPFDYLLENVGPVETLVEETRGWARERGLDLVGIMTVRPEANHQISRELMVWAFNERAVAVARSFAAGWGEDLQLERWGQGELDSAASASTLGSNAADDTRASEWRMCWHQKNHEHSRKQVAPMLREAMKQAPPRL</sequence>
<accession>J3P6D9</accession>
<evidence type="ECO:0000256" key="2">
    <source>
        <dbReference type="ARBA" id="ARBA00022723"/>
    </source>
</evidence>
<reference evidence="7" key="4">
    <citation type="journal article" date="2015" name="G3 (Bethesda)">
        <title>Genome sequences of three phytopathogenic species of the Magnaporthaceae family of fungi.</title>
        <authorList>
            <person name="Okagaki L.H."/>
            <person name="Nunes C.C."/>
            <person name="Sailsbery J."/>
            <person name="Clay B."/>
            <person name="Brown D."/>
            <person name="John T."/>
            <person name="Oh Y."/>
            <person name="Young N."/>
            <person name="Fitzgerald M."/>
            <person name="Haas B.J."/>
            <person name="Zeng Q."/>
            <person name="Young S."/>
            <person name="Adiconis X."/>
            <person name="Fan L."/>
            <person name="Levin J.Z."/>
            <person name="Mitchell T.K."/>
            <person name="Okubara P.A."/>
            <person name="Farman M.L."/>
            <person name="Kohn L.M."/>
            <person name="Birren B."/>
            <person name="Ma L.-J."/>
            <person name="Dean R.A."/>
        </authorList>
    </citation>
    <scope>NUCLEOTIDE SEQUENCE</scope>
    <source>
        <strain evidence="7">R3-111a-1</strain>
    </source>
</reference>
<evidence type="ECO:0000256" key="4">
    <source>
        <dbReference type="ARBA" id="ARBA00023211"/>
    </source>
</evidence>
<dbReference type="Proteomes" id="UP000006039">
    <property type="component" value="Unassembled WGS sequence"/>
</dbReference>
<name>J3P6D9_GAET3</name>
<feature type="domain" description="DHHA2" evidence="5">
    <location>
        <begin position="264"/>
        <end position="443"/>
    </location>
</feature>
<evidence type="ECO:0000313" key="6">
    <source>
        <dbReference type="EMBL" id="EJT72213.1"/>
    </source>
</evidence>
<dbReference type="InterPro" id="IPR001667">
    <property type="entry name" value="DDH_dom"/>
</dbReference>
<dbReference type="HOGENOM" id="CLU_019358_1_0_1"/>
<dbReference type="EMBL" id="GL385399">
    <property type="protein sequence ID" value="EJT72213.1"/>
    <property type="molecule type" value="Genomic_DNA"/>
</dbReference>
<dbReference type="VEuPathDB" id="FungiDB:GGTG_09080"/>
<keyword evidence="3" id="KW-0378">Hydrolase</keyword>
<dbReference type="GO" id="GO:0004309">
    <property type="term" value="F:exopolyphosphatase activity"/>
    <property type="evidence" value="ECO:0007669"/>
    <property type="project" value="TreeGrafter"/>
</dbReference>
<dbReference type="Pfam" id="PF01368">
    <property type="entry name" value="DHH"/>
    <property type="match status" value="1"/>
</dbReference>
<dbReference type="InterPro" id="IPR004097">
    <property type="entry name" value="DHHA2"/>
</dbReference>
<dbReference type="PANTHER" id="PTHR12112:SF39">
    <property type="entry name" value="EG:152A3.5 PROTEIN (FBGN0003116_PN PROTEIN)"/>
    <property type="match status" value="1"/>
</dbReference>
<comment type="cofactor">
    <cofactor evidence="1">
        <name>Mn(2+)</name>
        <dbReference type="ChEBI" id="CHEBI:29035"/>
    </cofactor>
</comment>
<keyword evidence="8" id="KW-1185">Reference proteome</keyword>
<dbReference type="GO" id="GO:0005737">
    <property type="term" value="C:cytoplasm"/>
    <property type="evidence" value="ECO:0007669"/>
    <property type="project" value="InterPro"/>
</dbReference>
<keyword evidence="2" id="KW-0479">Metal-binding</keyword>
<reference evidence="6" key="3">
    <citation type="submission" date="2010-09" db="EMBL/GenBank/DDBJ databases">
        <title>Annotation of Gaeumannomyces graminis var. tritici R3-111a-1.</title>
        <authorList>
            <consortium name="The Broad Institute Genome Sequencing Platform"/>
            <person name="Ma L.-J."/>
            <person name="Dead R."/>
            <person name="Young S.K."/>
            <person name="Zeng Q."/>
            <person name="Gargeya S."/>
            <person name="Fitzgerald M."/>
            <person name="Haas B."/>
            <person name="Abouelleil A."/>
            <person name="Alvarado L."/>
            <person name="Arachchi H.M."/>
            <person name="Berlin A."/>
            <person name="Brown A."/>
            <person name="Chapman S.B."/>
            <person name="Chen Z."/>
            <person name="Dunbar C."/>
            <person name="Freedman E."/>
            <person name="Gearin G."/>
            <person name="Gellesch M."/>
            <person name="Goldberg J."/>
            <person name="Griggs A."/>
            <person name="Gujja S."/>
            <person name="Heiman D."/>
            <person name="Howarth C."/>
            <person name="Larson L."/>
            <person name="Lui A."/>
            <person name="MacDonald P.J.P."/>
            <person name="Mehta T."/>
            <person name="Montmayeur A."/>
            <person name="Murphy C."/>
            <person name="Neiman D."/>
            <person name="Pearson M."/>
            <person name="Priest M."/>
            <person name="Roberts A."/>
            <person name="Saif S."/>
            <person name="Shea T."/>
            <person name="Shenoy N."/>
            <person name="Sisk P."/>
            <person name="Stolte C."/>
            <person name="Sykes S."/>
            <person name="Yandava C."/>
            <person name="Wortman J."/>
            <person name="Nusbaum C."/>
            <person name="Birren B."/>
        </authorList>
    </citation>
    <scope>NUCLEOTIDE SEQUENCE</scope>
    <source>
        <strain evidence="6">R3-111a-1</strain>
    </source>
</reference>
<dbReference type="OrthoDB" id="374045at2759"/>
<dbReference type="RefSeq" id="XP_009225187.1">
    <property type="nucleotide sequence ID" value="XM_009226923.1"/>
</dbReference>
<evidence type="ECO:0000313" key="8">
    <source>
        <dbReference type="Proteomes" id="UP000006039"/>
    </source>
</evidence>
<dbReference type="SUPFAM" id="SSF64182">
    <property type="entry name" value="DHH phosphoesterases"/>
    <property type="match status" value="1"/>
</dbReference>
<dbReference type="eggNOG" id="KOG4129">
    <property type="taxonomic scope" value="Eukaryota"/>
</dbReference>
<dbReference type="PANTHER" id="PTHR12112">
    <property type="entry name" value="BNIP - RELATED"/>
    <property type="match status" value="1"/>
</dbReference>
<reference evidence="7" key="5">
    <citation type="submission" date="2018-04" db="UniProtKB">
        <authorList>
            <consortium name="EnsemblFungi"/>
        </authorList>
    </citation>
    <scope>IDENTIFICATION</scope>
    <source>
        <strain evidence="7">R3-111a-1</strain>
    </source>
</reference>
<dbReference type="Pfam" id="PF02833">
    <property type="entry name" value="DHHA2"/>
    <property type="match status" value="1"/>
</dbReference>
<dbReference type="Gene3D" id="3.90.1640.10">
    <property type="entry name" value="inorganic pyrophosphatase (n-terminal core)"/>
    <property type="match status" value="1"/>
</dbReference>
<dbReference type="SMART" id="SM01131">
    <property type="entry name" value="DHHA2"/>
    <property type="match status" value="1"/>
</dbReference>
<evidence type="ECO:0000256" key="1">
    <source>
        <dbReference type="ARBA" id="ARBA00001936"/>
    </source>
</evidence>
<keyword evidence="4" id="KW-0464">Manganese</keyword>
<reference evidence="6" key="2">
    <citation type="submission" date="2010-07" db="EMBL/GenBank/DDBJ databases">
        <authorList>
            <consortium name="The Broad Institute Genome Sequencing Platform"/>
            <consortium name="Broad Institute Genome Sequencing Center for Infectious Disease"/>
            <person name="Ma L.-J."/>
            <person name="Dead R."/>
            <person name="Young S."/>
            <person name="Zeng Q."/>
            <person name="Koehrsen M."/>
            <person name="Alvarado L."/>
            <person name="Berlin A."/>
            <person name="Chapman S.B."/>
            <person name="Chen Z."/>
            <person name="Freedman E."/>
            <person name="Gellesch M."/>
            <person name="Goldberg J."/>
            <person name="Griggs A."/>
            <person name="Gujja S."/>
            <person name="Heilman E.R."/>
            <person name="Heiman D."/>
            <person name="Hepburn T."/>
            <person name="Howarth C."/>
            <person name="Jen D."/>
            <person name="Larson L."/>
            <person name="Mehta T."/>
            <person name="Neiman D."/>
            <person name="Pearson M."/>
            <person name="Roberts A."/>
            <person name="Saif S."/>
            <person name="Shea T."/>
            <person name="Shenoy N."/>
            <person name="Sisk P."/>
            <person name="Stolte C."/>
            <person name="Sykes S."/>
            <person name="Walk T."/>
            <person name="White J."/>
            <person name="Yandava C."/>
            <person name="Haas B."/>
            <person name="Nusbaum C."/>
            <person name="Birren B."/>
        </authorList>
    </citation>
    <scope>NUCLEOTIDE SEQUENCE</scope>
    <source>
        <strain evidence="6">R3-111a-1</strain>
    </source>
</reference>
<gene>
    <name evidence="7" type="primary">20349538</name>
    <name evidence="6" type="ORF">GGTG_09080</name>
</gene>
<evidence type="ECO:0000313" key="7">
    <source>
        <dbReference type="EnsemblFungi" id="EJT72213"/>
    </source>
</evidence>
<dbReference type="STRING" id="644352.J3P6D9"/>
<dbReference type="InterPro" id="IPR038222">
    <property type="entry name" value="DHHA2_dom_sf"/>
</dbReference>
<dbReference type="Gene3D" id="3.10.310.20">
    <property type="entry name" value="DHHA2 domain"/>
    <property type="match status" value="1"/>
</dbReference>
<organism evidence="6">
    <name type="scientific">Gaeumannomyces tritici (strain R3-111a-1)</name>
    <name type="common">Wheat and barley take-all root rot fungus</name>
    <name type="synonym">Gaeumannomyces graminis var. tritici</name>
    <dbReference type="NCBI Taxonomy" id="644352"/>
    <lineage>
        <taxon>Eukaryota</taxon>
        <taxon>Fungi</taxon>
        <taxon>Dikarya</taxon>
        <taxon>Ascomycota</taxon>
        <taxon>Pezizomycotina</taxon>
        <taxon>Sordariomycetes</taxon>
        <taxon>Sordariomycetidae</taxon>
        <taxon>Magnaporthales</taxon>
        <taxon>Magnaporthaceae</taxon>
        <taxon>Gaeumannomyces</taxon>
    </lineage>
</organism>
<dbReference type="EnsemblFungi" id="EJT72213">
    <property type="protein sequence ID" value="EJT72213"/>
    <property type="gene ID" value="GGTG_09080"/>
</dbReference>
<reference evidence="8" key="1">
    <citation type="submission" date="2010-07" db="EMBL/GenBank/DDBJ databases">
        <title>The genome sequence of Gaeumannomyces graminis var. tritici strain R3-111a-1.</title>
        <authorList>
            <consortium name="The Broad Institute Genome Sequencing Platform"/>
            <person name="Ma L.-J."/>
            <person name="Dead R."/>
            <person name="Young S."/>
            <person name="Zeng Q."/>
            <person name="Koehrsen M."/>
            <person name="Alvarado L."/>
            <person name="Berlin A."/>
            <person name="Chapman S.B."/>
            <person name="Chen Z."/>
            <person name="Freedman E."/>
            <person name="Gellesch M."/>
            <person name="Goldberg J."/>
            <person name="Griggs A."/>
            <person name="Gujja S."/>
            <person name="Heilman E.R."/>
            <person name="Heiman D."/>
            <person name="Hepburn T."/>
            <person name="Howarth C."/>
            <person name="Jen D."/>
            <person name="Larson L."/>
            <person name="Mehta T."/>
            <person name="Neiman D."/>
            <person name="Pearson M."/>
            <person name="Roberts A."/>
            <person name="Saif S."/>
            <person name="Shea T."/>
            <person name="Shenoy N."/>
            <person name="Sisk P."/>
            <person name="Stolte C."/>
            <person name="Sykes S."/>
            <person name="Walk T."/>
            <person name="White J."/>
            <person name="Yandava C."/>
            <person name="Haas B."/>
            <person name="Nusbaum C."/>
            <person name="Birren B."/>
        </authorList>
    </citation>
    <scope>NUCLEOTIDE SEQUENCE [LARGE SCALE GENOMIC DNA]</scope>
    <source>
        <strain evidence="8">R3-111a-1</strain>
    </source>
</reference>
<dbReference type="GO" id="GO:0046872">
    <property type="term" value="F:metal ion binding"/>
    <property type="evidence" value="ECO:0007669"/>
    <property type="project" value="UniProtKB-KW"/>
</dbReference>
<dbReference type="InterPro" id="IPR038763">
    <property type="entry name" value="DHH_sf"/>
</dbReference>
<dbReference type="GeneID" id="20349538"/>
<dbReference type="AlphaFoldDB" id="J3P6D9"/>
<protein>
    <recommendedName>
        <fullName evidence="5">DHHA2 domain-containing protein</fullName>
    </recommendedName>
</protein>
<evidence type="ECO:0000259" key="5">
    <source>
        <dbReference type="SMART" id="SM01131"/>
    </source>
</evidence>
<evidence type="ECO:0000256" key="3">
    <source>
        <dbReference type="ARBA" id="ARBA00022801"/>
    </source>
</evidence>
<dbReference type="FunCoup" id="J3P6D9">
    <property type="interactions" value="217"/>
</dbReference>